<gene>
    <name evidence="1" type="ORF">SHEWBE_1865</name>
</gene>
<name>A0A330M148_9GAMM</name>
<dbReference type="AlphaFoldDB" id="A0A330M148"/>
<reference evidence="2" key="1">
    <citation type="submission" date="2018-06" db="EMBL/GenBank/DDBJ databases">
        <authorList>
            <person name="Cea G.-C."/>
            <person name="William W."/>
        </authorList>
    </citation>
    <scope>NUCLEOTIDE SEQUENCE [LARGE SCALE GENOMIC DNA]</scope>
    <source>
        <strain evidence="2">DB21MT-2</strain>
    </source>
</reference>
<evidence type="ECO:0000313" key="1">
    <source>
        <dbReference type="EMBL" id="SQH75831.1"/>
    </source>
</evidence>
<dbReference type="KEGG" id="sbk:SHEWBE_1865"/>
<organism evidence="1 2">
    <name type="scientific">Shewanella benthica</name>
    <dbReference type="NCBI Taxonomy" id="43661"/>
    <lineage>
        <taxon>Bacteria</taxon>
        <taxon>Pseudomonadati</taxon>
        <taxon>Pseudomonadota</taxon>
        <taxon>Gammaproteobacteria</taxon>
        <taxon>Alteromonadales</taxon>
        <taxon>Shewanellaceae</taxon>
        <taxon>Shewanella</taxon>
    </lineage>
</organism>
<evidence type="ECO:0000313" key="2">
    <source>
        <dbReference type="Proteomes" id="UP000250123"/>
    </source>
</evidence>
<dbReference type="EMBL" id="LS483452">
    <property type="protein sequence ID" value="SQH75831.1"/>
    <property type="molecule type" value="Genomic_DNA"/>
</dbReference>
<proteinExistence type="predicted"/>
<sequence length="32" mass="3675">MDNNRGCHSFTNVDEIRVKHLALDLDVDFTAK</sequence>
<accession>A0A330M148</accession>
<protein>
    <submittedName>
        <fullName evidence="1">Uncharacterized protein</fullName>
    </submittedName>
</protein>
<dbReference type="Proteomes" id="UP000250123">
    <property type="component" value="Chromosome SHEWBE"/>
</dbReference>